<sequence length="100" mass="10985">MGQPSGGGDRCPARLGVRRPAHLNDKNRSSGSYMMFKGTTGFRATREMASIHFRAAPKLTTSMALPYILPHMINLMRFNVTDGKESDRFLANTGLLAIAE</sequence>
<evidence type="ECO:0000313" key="2">
    <source>
        <dbReference type="EMBL" id="GBP30054.1"/>
    </source>
</evidence>
<evidence type="ECO:0000313" key="3">
    <source>
        <dbReference type="Proteomes" id="UP000299102"/>
    </source>
</evidence>
<protein>
    <submittedName>
        <fullName evidence="2">Uncharacterized protein</fullName>
    </submittedName>
</protein>
<keyword evidence="3" id="KW-1185">Reference proteome</keyword>
<accession>A0A4C1UW75</accession>
<dbReference type="AlphaFoldDB" id="A0A4C1UW75"/>
<dbReference type="Proteomes" id="UP000299102">
    <property type="component" value="Unassembled WGS sequence"/>
</dbReference>
<reference evidence="2 3" key="1">
    <citation type="journal article" date="2019" name="Commun. Biol.">
        <title>The bagworm genome reveals a unique fibroin gene that provides high tensile strength.</title>
        <authorList>
            <person name="Kono N."/>
            <person name="Nakamura H."/>
            <person name="Ohtoshi R."/>
            <person name="Tomita M."/>
            <person name="Numata K."/>
            <person name="Arakawa K."/>
        </authorList>
    </citation>
    <scope>NUCLEOTIDE SEQUENCE [LARGE SCALE GENOMIC DNA]</scope>
</reference>
<comment type="caution">
    <text evidence="2">The sequence shown here is derived from an EMBL/GenBank/DDBJ whole genome shotgun (WGS) entry which is preliminary data.</text>
</comment>
<proteinExistence type="predicted"/>
<name>A0A4C1UW75_EUMVA</name>
<gene>
    <name evidence="2" type="ORF">EVAR_14571_1</name>
</gene>
<evidence type="ECO:0000256" key="1">
    <source>
        <dbReference type="SAM" id="MobiDB-lite"/>
    </source>
</evidence>
<feature type="region of interest" description="Disordered" evidence="1">
    <location>
        <begin position="1"/>
        <end position="30"/>
    </location>
</feature>
<dbReference type="EMBL" id="BGZK01000228">
    <property type="protein sequence ID" value="GBP30054.1"/>
    <property type="molecule type" value="Genomic_DNA"/>
</dbReference>
<organism evidence="2 3">
    <name type="scientific">Eumeta variegata</name>
    <name type="common">Bagworm moth</name>
    <name type="synonym">Eumeta japonica</name>
    <dbReference type="NCBI Taxonomy" id="151549"/>
    <lineage>
        <taxon>Eukaryota</taxon>
        <taxon>Metazoa</taxon>
        <taxon>Ecdysozoa</taxon>
        <taxon>Arthropoda</taxon>
        <taxon>Hexapoda</taxon>
        <taxon>Insecta</taxon>
        <taxon>Pterygota</taxon>
        <taxon>Neoptera</taxon>
        <taxon>Endopterygota</taxon>
        <taxon>Lepidoptera</taxon>
        <taxon>Glossata</taxon>
        <taxon>Ditrysia</taxon>
        <taxon>Tineoidea</taxon>
        <taxon>Psychidae</taxon>
        <taxon>Oiketicinae</taxon>
        <taxon>Eumeta</taxon>
    </lineage>
</organism>